<protein>
    <submittedName>
        <fullName evidence="1">Uncharacterized protein</fullName>
    </submittedName>
</protein>
<reference evidence="1 2" key="1">
    <citation type="submission" date="2024-02" db="EMBL/GenBank/DDBJ databases">
        <title>Bacterial strain from lacustrine sediment.</title>
        <authorList>
            <person name="Petit C."/>
            <person name="Fadhlaoui K."/>
        </authorList>
    </citation>
    <scope>NUCLEOTIDE SEQUENCE [LARGE SCALE GENOMIC DNA]</scope>
    <source>
        <strain evidence="1 2">IPX-CK</strain>
    </source>
</reference>
<keyword evidence="2" id="KW-1185">Reference proteome</keyword>
<accession>A0ABZ3F362</accession>
<gene>
    <name evidence="1" type="ORF">V6984_09520</name>
</gene>
<sequence>MAKVQIRTVIEGNIDKFDAFKALCEEVGLKMLTQDNLGDYKVKDGILYRYVDGSYHGSSLIKEEIVSKDYRLVALFESLLTIKSLL</sequence>
<evidence type="ECO:0000313" key="2">
    <source>
        <dbReference type="Proteomes" id="UP001451571"/>
    </source>
</evidence>
<organism evidence="1 2">
    <name type="scientific">Kineothrix sedimenti</name>
    <dbReference type="NCBI Taxonomy" id="3123317"/>
    <lineage>
        <taxon>Bacteria</taxon>
        <taxon>Bacillati</taxon>
        <taxon>Bacillota</taxon>
        <taxon>Clostridia</taxon>
        <taxon>Lachnospirales</taxon>
        <taxon>Lachnospiraceae</taxon>
        <taxon>Kineothrix</taxon>
    </lineage>
</organism>
<name>A0ABZ3F362_9FIRM</name>
<proteinExistence type="predicted"/>
<evidence type="ECO:0000313" key="1">
    <source>
        <dbReference type="EMBL" id="XAH75972.1"/>
    </source>
</evidence>
<dbReference type="RefSeq" id="WP_342759545.1">
    <property type="nucleotide sequence ID" value="NZ_CP146256.1"/>
</dbReference>
<dbReference type="EMBL" id="CP146256">
    <property type="protein sequence ID" value="XAH75972.1"/>
    <property type="molecule type" value="Genomic_DNA"/>
</dbReference>
<dbReference type="Proteomes" id="UP001451571">
    <property type="component" value="Chromosome"/>
</dbReference>